<evidence type="ECO:0000256" key="8">
    <source>
        <dbReference type="ARBA" id="ARBA00022536"/>
    </source>
</evidence>
<dbReference type="Gene3D" id="2.10.25.10">
    <property type="entry name" value="Laminin"/>
    <property type="match status" value="2"/>
</dbReference>
<dbReference type="GO" id="GO:0007596">
    <property type="term" value="P:blood coagulation"/>
    <property type="evidence" value="ECO:0007669"/>
    <property type="project" value="UniProtKB-KW"/>
</dbReference>
<comment type="catalytic activity">
    <reaction evidence="1">
        <text>Selective cleavage of Arg-|-Ile bond in factor X to form factor Xa.</text>
        <dbReference type="EC" id="3.4.21.22"/>
    </reaction>
</comment>
<dbReference type="PROSITE" id="PS50026">
    <property type="entry name" value="EGF_3"/>
    <property type="match status" value="1"/>
</dbReference>
<evidence type="ECO:0000256" key="17">
    <source>
        <dbReference type="ARBA" id="ARBA00022837"/>
    </source>
</evidence>
<keyword evidence="19" id="KW-0094">Blood coagulation</keyword>
<evidence type="ECO:0000256" key="20">
    <source>
        <dbReference type="ARBA" id="ARBA00023145"/>
    </source>
</evidence>
<evidence type="ECO:0000256" key="25">
    <source>
        <dbReference type="RuleBase" id="RU363034"/>
    </source>
</evidence>
<dbReference type="Gene3D" id="2.40.10.10">
    <property type="entry name" value="Trypsin-like serine proteases"/>
    <property type="match status" value="2"/>
</dbReference>
<evidence type="ECO:0000256" key="12">
    <source>
        <dbReference type="ARBA" id="ARBA00022723"/>
    </source>
</evidence>
<evidence type="ECO:0000256" key="11">
    <source>
        <dbReference type="ARBA" id="ARBA00022696"/>
    </source>
</evidence>
<dbReference type="InterPro" id="IPR017857">
    <property type="entry name" value="Coagulation_fac-like_Gla_dom"/>
</dbReference>
<dbReference type="PROSITE" id="PS00134">
    <property type="entry name" value="TRYPSIN_HIS"/>
    <property type="match status" value="1"/>
</dbReference>
<evidence type="ECO:0000256" key="26">
    <source>
        <dbReference type="SAM" id="SignalP"/>
    </source>
</evidence>
<dbReference type="Pfam" id="PF00594">
    <property type="entry name" value="Gla"/>
    <property type="match status" value="1"/>
</dbReference>
<dbReference type="Proteomes" id="UP000694397">
    <property type="component" value="Chromosome 13"/>
</dbReference>
<dbReference type="PROSITE" id="PS50998">
    <property type="entry name" value="GLA_2"/>
    <property type="match status" value="1"/>
</dbReference>
<dbReference type="PROSITE" id="PS01186">
    <property type="entry name" value="EGF_2"/>
    <property type="match status" value="1"/>
</dbReference>
<dbReference type="InterPro" id="IPR001254">
    <property type="entry name" value="Trypsin_dom"/>
</dbReference>
<dbReference type="GO" id="GO:0005615">
    <property type="term" value="C:extracellular space"/>
    <property type="evidence" value="ECO:0007669"/>
    <property type="project" value="TreeGrafter"/>
</dbReference>
<dbReference type="InterPro" id="IPR001314">
    <property type="entry name" value="Peptidase_S1A"/>
</dbReference>
<dbReference type="SMART" id="SM00069">
    <property type="entry name" value="GLA"/>
    <property type="match status" value="1"/>
</dbReference>
<dbReference type="GO" id="GO:0005509">
    <property type="term" value="F:calcium ion binding"/>
    <property type="evidence" value="ECO:0007669"/>
    <property type="project" value="InterPro"/>
</dbReference>
<protein>
    <recommendedName>
        <fullName evidence="5">Coagulation factor IX</fullName>
        <ecNumber evidence="4">3.4.21.22</ecNumber>
    </recommendedName>
    <alternativeName>
        <fullName evidence="23">Christmas factor</fullName>
    </alternativeName>
</protein>
<evidence type="ECO:0000259" key="29">
    <source>
        <dbReference type="PROSITE" id="PS50998"/>
    </source>
</evidence>
<dbReference type="FunFam" id="4.10.740.10:FF:000001">
    <property type="entry name" value="vitamin K-dependent protein S"/>
    <property type="match status" value="1"/>
</dbReference>
<dbReference type="PRINTS" id="PR00010">
    <property type="entry name" value="EGFBLOOD"/>
</dbReference>
<reference evidence="30 31" key="1">
    <citation type="submission" date="2019-04" db="EMBL/GenBank/DDBJ databases">
        <authorList>
            <consortium name="Wellcome Sanger Institute Data Sharing"/>
        </authorList>
    </citation>
    <scope>NUCLEOTIDE SEQUENCE [LARGE SCALE GENOMIC DNA]</scope>
</reference>
<dbReference type="SMART" id="SM00179">
    <property type="entry name" value="EGF_CA"/>
    <property type="match status" value="2"/>
</dbReference>
<dbReference type="GO" id="GO:0006508">
    <property type="term" value="P:proteolysis"/>
    <property type="evidence" value="ECO:0007669"/>
    <property type="project" value="UniProtKB-KW"/>
</dbReference>
<evidence type="ECO:0000256" key="23">
    <source>
        <dbReference type="ARBA" id="ARBA00031357"/>
    </source>
</evidence>
<keyword evidence="18" id="KW-0460">Magnesium</keyword>
<evidence type="ECO:0000259" key="27">
    <source>
        <dbReference type="PROSITE" id="PS50026"/>
    </source>
</evidence>
<keyword evidence="22" id="KW-0325">Glycoprotein</keyword>
<feature type="chain" id="PRO_5034230384" description="Coagulation factor IX" evidence="26">
    <location>
        <begin position="23"/>
        <end position="580"/>
    </location>
</feature>
<keyword evidence="11" id="KW-0356">Hemostasis</keyword>
<comment type="subcellular location">
    <subcellularLocation>
        <location evidence="3">Secreted</location>
    </subcellularLocation>
</comment>
<evidence type="ECO:0000256" key="4">
    <source>
        <dbReference type="ARBA" id="ARBA00012066"/>
    </source>
</evidence>
<dbReference type="Gene3D" id="4.10.740.10">
    <property type="entry name" value="Coagulation Factor IX"/>
    <property type="match status" value="1"/>
</dbReference>
<feature type="domain" description="Peptidase S1" evidence="28">
    <location>
        <begin position="322"/>
        <end position="560"/>
    </location>
</feature>
<dbReference type="CDD" id="cd00190">
    <property type="entry name" value="Tryp_SPc"/>
    <property type="match status" value="1"/>
</dbReference>
<dbReference type="InterPro" id="IPR000742">
    <property type="entry name" value="EGF"/>
</dbReference>
<evidence type="ECO:0000256" key="6">
    <source>
        <dbReference type="ARBA" id="ARBA00022479"/>
    </source>
</evidence>
<evidence type="ECO:0000256" key="5">
    <source>
        <dbReference type="ARBA" id="ARBA00019454"/>
    </source>
</evidence>
<dbReference type="PANTHER" id="PTHR24278:SF31">
    <property type="entry name" value="COAGULATION FACTOR IX"/>
    <property type="match status" value="1"/>
</dbReference>
<dbReference type="PRINTS" id="PR00001">
    <property type="entry name" value="GLABLOOD"/>
</dbReference>
<sequence>MAHGALLLIACVSLQEPWFRCGASVLLPQSAANSVLQRQRRFNSGGLEELRRDNLERECKEERCNLEEAREIFENDEKTMEFWTLYEDGDQCLSSPCQNGGACKDGVKSYTCTCLPGFTGINCEIEVARKCNVNNGGCMHFCSDTTGSLKCSCAVGYQLAHDGITCQPKGAVPCGTLGKTVMAALSQRSGLTQEHTAPPANTTQLLVTSTADKGNKTAPIANKVIATANKPVSMGNKIVAPGNKVAPQGNKTVTAGNKIAPQSNKTVGTDNKIAPQGNKIVTTGNKIAPPGNKTSIQSRLSSKLPPWATSQGQRNLVLNPRIVGGNEVIPGEIPWQVALVDRQTQMVFCGGSIISEWWVITAAHCLQDSKEISFFIRVGEHNVKKREGTEQELEVAEKRPHPQYNMQVNQYYHDIALLRTRTAIRMTEFVRPICLGPQDFTEWLLQEDSPPGRVSGWGRMQHQGATSAILRKVDLPFVDRSQCKASSSERVTRHMFCAGYGDRPQDACQGDSGGPHASRRSSTWFLTGIVSWGEECGAEGKYGIYTRVSHYHAWVTEVTRPKKDTPMIATAKPRLPIPLP</sequence>
<keyword evidence="16 25" id="KW-0720">Serine protease</keyword>
<evidence type="ECO:0000256" key="15">
    <source>
        <dbReference type="ARBA" id="ARBA00022801"/>
    </source>
</evidence>
<evidence type="ECO:0000256" key="2">
    <source>
        <dbReference type="ARBA" id="ARBA00002741"/>
    </source>
</evidence>
<keyword evidence="15 25" id="KW-0378">Hydrolase</keyword>
<dbReference type="InterPro" id="IPR035972">
    <property type="entry name" value="GLA-like_dom_SF"/>
</dbReference>
<dbReference type="Pfam" id="PF00089">
    <property type="entry name" value="Trypsin"/>
    <property type="match status" value="1"/>
</dbReference>
<keyword evidence="13 26" id="KW-0732">Signal</keyword>
<dbReference type="PROSITE" id="PS00135">
    <property type="entry name" value="TRYPSIN_SER"/>
    <property type="match status" value="1"/>
</dbReference>
<comment type="caution">
    <text evidence="24">Lacks conserved residue(s) required for the propagation of feature annotation.</text>
</comment>
<feature type="signal peptide" evidence="26">
    <location>
        <begin position="1"/>
        <end position="22"/>
    </location>
</feature>
<dbReference type="InterPro" id="IPR043504">
    <property type="entry name" value="Peptidase_S1_PA_chymotrypsin"/>
</dbReference>
<reference evidence="30" key="2">
    <citation type="submission" date="2025-08" db="UniProtKB">
        <authorList>
            <consortium name="Ensembl"/>
        </authorList>
    </citation>
    <scope>IDENTIFICATION</scope>
</reference>
<keyword evidence="8 24" id="KW-0245">EGF-like domain</keyword>
<reference evidence="30" key="3">
    <citation type="submission" date="2025-09" db="UniProtKB">
        <authorList>
            <consortium name="Ensembl"/>
        </authorList>
    </citation>
    <scope>IDENTIFICATION</scope>
</reference>
<keyword evidence="20" id="KW-0865">Zymogen</keyword>
<evidence type="ECO:0000256" key="21">
    <source>
        <dbReference type="ARBA" id="ARBA00023157"/>
    </source>
</evidence>
<evidence type="ECO:0000313" key="31">
    <source>
        <dbReference type="Proteomes" id="UP000694397"/>
    </source>
</evidence>
<dbReference type="InterPro" id="IPR033116">
    <property type="entry name" value="TRYPSIN_SER"/>
</dbReference>
<dbReference type="PROSITE" id="PS50240">
    <property type="entry name" value="TRYPSIN_DOM"/>
    <property type="match status" value="1"/>
</dbReference>
<dbReference type="FunFam" id="2.10.25.10:FF:000162">
    <property type="entry name" value="Coagulation factor X (Predicted)"/>
    <property type="match status" value="1"/>
</dbReference>
<evidence type="ECO:0000256" key="13">
    <source>
        <dbReference type="ARBA" id="ARBA00022729"/>
    </source>
</evidence>
<evidence type="ECO:0000256" key="14">
    <source>
        <dbReference type="ARBA" id="ARBA00022737"/>
    </source>
</evidence>
<dbReference type="InterPro" id="IPR000152">
    <property type="entry name" value="EGF-type_Asp/Asn_hydroxyl_site"/>
</dbReference>
<dbReference type="SUPFAM" id="SSF57184">
    <property type="entry name" value="Growth factor receptor domain"/>
    <property type="match status" value="1"/>
</dbReference>
<feature type="domain" description="Gla" evidence="29">
    <location>
        <begin position="42"/>
        <end position="88"/>
    </location>
</feature>
<evidence type="ECO:0000256" key="16">
    <source>
        <dbReference type="ARBA" id="ARBA00022825"/>
    </source>
</evidence>
<keyword evidence="10 25" id="KW-0645">Protease</keyword>
<dbReference type="InterPro" id="IPR000294">
    <property type="entry name" value="GLA_domain"/>
</dbReference>
<keyword evidence="12" id="KW-0479">Metal-binding</keyword>
<comment type="function">
    <text evidence="2">Factor IX is a vitamin K-dependent plasma protein that participates in the intrinsic pathway of blood coagulation by converting factor X to its active form in the presence of Ca(2+) ions, phospholipids, and factor VIIIa.</text>
</comment>
<evidence type="ECO:0000256" key="1">
    <source>
        <dbReference type="ARBA" id="ARBA00001368"/>
    </source>
</evidence>
<dbReference type="InterPro" id="IPR018114">
    <property type="entry name" value="TRYPSIN_HIS"/>
</dbReference>
<accession>A0A8C9VHS4</accession>
<dbReference type="PROSITE" id="PS00010">
    <property type="entry name" value="ASX_HYDROXYL"/>
    <property type="match status" value="1"/>
</dbReference>
<dbReference type="PROSITE" id="PS00011">
    <property type="entry name" value="GLA_1"/>
    <property type="match status" value="1"/>
</dbReference>
<name>A0A8C9VHS4_SCLFO</name>
<dbReference type="CDD" id="cd00054">
    <property type="entry name" value="EGF_CA"/>
    <property type="match status" value="1"/>
</dbReference>
<proteinExistence type="predicted"/>
<dbReference type="Ensembl" id="ENSSFOT00015039816.1">
    <property type="protein sequence ID" value="ENSSFOP00015053454.1"/>
    <property type="gene ID" value="ENSSFOG00015032918.1"/>
</dbReference>
<keyword evidence="21 24" id="KW-1015">Disulfide bond</keyword>
<gene>
    <name evidence="30" type="primary">F9</name>
</gene>
<evidence type="ECO:0000256" key="24">
    <source>
        <dbReference type="PROSITE-ProRule" id="PRU00076"/>
    </source>
</evidence>
<keyword evidence="14" id="KW-0677">Repeat</keyword>
<organism evidence="30 31">
    <name type="scientific">Scleropages formosus</name>
    <name type="common">Asian bonytongue</name>
    <name type="synonym">Osteoglossum formosum</name>
    <dbReference type="NCBI Taxonomy" id="113540"/>
    <lineage>
        <taxon>Eukaryota</taxon>
        <taxon>Metazoa</taxon>
        <taxon>Chordata</taxon>
        <taxon>Craniata</taxon>
        <taxon>Vertebrata</taxon>
        <taxon>Euteleostomi</taxon>
        <taxon>Actinopterygii</taxon>
        <taxon>Neopterygii</taxon>
        <taxon>Teleostei</taxon>
        <taxon>Osteoglossocephala</taxon>
        <taxon>Osteoglossomorpha</taxon>
        <taxon>Osteoglossiformes</taxon>
        <taxon>Osteoglossidae</taxon>
        <taxon>Scleropages</taxon>
    </lineage>
</organism>
<dbReference type="GeneTree" id="ENSGT00940000159516"/>
<dbReference type="FunFam" id="2.40.10.10:FF:000120">
    <property type="entry name" value="Putative serine protease"/>
    <property type="match status" value="1"/>
</dbReference>
<evidence type="ECO:0000256" key="19">
    <source>
        <dbReference type="ARBA" id="ARBA00023084"/>
    </source>
</evidence>
<dbReference type="GO" id="GO:0004252">
    <property type="term" value="F:serine-type endopeptidase activity"/>
    <property type="evidence" value="ECO:0007669"/>
    <property type="project" value="UniProtKB-EC"/>
</dbReference>
<dbReference type="InterPro" id="IPR009003">
    <property type="entry name" value="Peptidase_S1_PA"/>
</dbReference>
<dbReference type="PROSITE" id="PS00022">
    <property type="entry name" value="EGF_1"/>
    <property type="match status" value="1"/>
</dbReference>
<feature type="domain" description="EGF-like" evidence="27">
    <location>
        <begin position="88"/>
        <end position="124"/>
    </location>
</feature>
<dbReference type="PRINTS" id="PR00722">
    <property type="entry name" value="CHYMOTRYPSIN"/>
</dbReference>
<dbReference type="InterPro" id="IPR009030">
    <property type="entry name" value="Growth_fac_rcpt_cys_sf"/>
</dbReference>
<dbReference type="SUPFAM" id="SSF57630">
    <property type="entry name" value="GLA-domain"/>
    <property type="match status" value="1"/>
</dbReference>
<dbReference type="InterPro" id="IPR001881">
    <property type="entry name" value="EGF-like_Ca-bd_dom"/>
</dbReference>
<dbReference type="PANTHER" id="PTHR24278">
    <property type="entry name" value="COAGULATION FACTOR"/>
    <property type="match status" value="1"/>
</dbReference>
<evidence type="ECO:0000313" key="30">
    <source>
        <dbReference type="Ensembl" id="ENSSFOP00015053454.1"/>
    </source>
</evidence>
<keyword evidence="31" id="KW-1185">Reference proteome</keyword>
<evidence type="ECO:0000256" key="22">
    <source>
        <dbReference type="ARBA" id="ARBA00023180"/>
    </source>
</evidence>
<dbReference type="OrthoDB" id="10040561at2759"/>
<evidence type="ECO:0000256" key="3">
    <source>
        <dbReference type="ARBA" id="ARBA00004613"/>
    </source>
</evidence>
<dbReference type="EC" id="3.4.21.22" evidence="4"/>
<dbReference type="SUPFAM" id="SSF50494">
    <property type="entry name" value="Trypsin-like serine proteases"/>
    <property type="match status" value="1"/>
</dbReference>
<evidence type="ECO:0000259" key="28">
    <source>
        <dbReference type="PROSITE" id="PS50240"/>
    </source>
</evidence>
<dbReference type="InterPro" id="IPR018097">
    <property type="entry name" value="EGF_Ca-bd_CS"/>
</dbReference>
<evidence type="ECO:0000256" key="9">
    <source>
        <dbReference type="ARBA" id="ARBA00022553"/>
    </source>
</evidence>
<dbReference type="AlphaFoldDB" id="A0A8C9VHS4"/>
<keyword evidence="7" id="KW-0964">Secreted</keyword>
<keyword evidence="9" id="KW-0597">Phosphoprotein</keyword>
<feature type="disulfide bond" evidence="24">
    <location>
        <begin position="114"/>
        <end position="123"/>
    </location>
</feature>
<dbReference type="Pfam" id="PF14670">
    <property type="entry name" value="FXa_inhibition"/>
    <property type="match status" value="1"/>
</dbReference>
<dbReference type="Pfam" id="PF00008">
    <property type="entry name" value="EGF"/>
    <property type="match status" value="1"/>
</dbReference>
<evidence type="ECO:0000256" key="10">
    <source>
        <dbReference type="ARBA" id="ARBA00022670"/>
    </source>
</evidence>
<keyword evidence="6" id="KW-0301">Gamma-carboxyglutamic acid</keyword>
<dbReference type="PROSITE" id="PS01187">
    <property type="entry name" value="EGF_CA"/>
    <property type="match status" value="1"/>
</dbReference>
<dbReference type="SMART" id="SM00181">
    <property type="entry name" value="EGF"/>
    <property type="match status" value="2"/>
</dbReference>
<dbReference type="InterPro" id="IPR050442">
    <property type="entry name" value="Peptidase_S1_coag_factors"/>
</dbReference>
<keyword evidence="17" id="KW-0106">Calcium</keyword>
<evidence type="ECO:0000256" key="7">
    <source>
        <dbReference type="ARBA" id="ARBA00022525"/>
    </source>
</evidence>
<dbReference type="SMART" id="SM00020">
    <property type="entry name" value="Tryp_SPc"/>
    <property type="match status" value="1"/>
</dbReference>
<evidence type="ECO:0000256" key="18">
    <source>
        <dbReference type="ARBA" id="ARBA00022842"/>
    </source>
</evidence>